<evidence type="ECO:0000313" key="2">
    <source>
        <dbReference type="WBParaSite" id="ALUE_0001045701-mRNA-1"/>
    </source>
</evidence>
<sequence length="47" mass="5264">MCLGQRFLLRNHLLCCSDLATLDADLIVYAYSNCKECERAIDSTSGH</sequence>
<accession>A0A0M3I226</accession>
<dbReference type="AlphaFoldDB" id="A0A0M3I226"/>
<organism evidence="1 2">
    <name type="scientific">Ascaris lumbricoides</name>
    <name type="common">Giant roundworm</name>
    <dbReference type="NCBI Taxonomy" id="6252"/>
    <lineage>
        <taxon>Eukaryota</taxon>
        <taxon>Metazoa</taxon>
        <taxon>Ecdysozoa</taxon>
        <taxon>Nematoda</taxon>
        <taxon>Chromadorea</taxon>
        <taxon>Rhabditida</taxon>
        <taxon>Spirurina</taxon>
        <taxon>Ascaridomorpha</taxon>
        <taxon>Ascaridoidea</taxon>
        <taxon>Ascarididae</taxon>
        <taxon>Ascaris</taxon>
    </lineage>
</organism>
<proteinExistence type="predicted"/>
<protein>
    <submittedName>
        <fullName evidence="2">Uncharacterized protein</fullName>
    </submittedName>
</protein>
<keyword evidence="1" id="KW-1185">Reference proteome</keyword>
<evidence type="ECO:0000313" key="1">
    <source>
        <dbReference type="Proteomes" id="UP000036681"/>
    </source>
</evidence>
<dbReference type="Proteomes" id="UP000036681">
    <property type="component" value="Unplaced"/>
</dbReference>
<name>A0A0M3I226_ASCLU</name>
<dbReference type="WBParaSite" id="ALUE_0001045701-mRNA-1">
    <property type="protein sequence ID" value="ALUE_0001045701-mRNA-1"/>
    <property type="gene ID" value="ALUE_0001045701"/>
</dbReference>
<reference evidence="2" key="1">
    <citation type="submission" date="2017-02" db="UniProtKB">
        <authorList>
            <consortium name="WormBaseParasite"/>
        </authorList>
    </citation>
    <scope>IDENTIFICATION</scope>
</reference>